<dbReference type="RefSeq" id="WP_184053083.1">
    <property type="nucleotide sequence ID" value="NZ_JACIJK010000001.1"/>
</dbReference>
<reference evidence="1 2" key="1">
    <citation type="submission" date="2020-08" db="EMBL/GenBank/DDBJ databases">
        <title>Genomic Encyclopedia of Type Strains, Phase IV (KMG-IV): sequencing the most valuable type-strain genomes for metagenomic binning, comparative biology and taxonomic classification.</title>
        <authorList>
            <person name="Goeker M."/>
        </authorList>
    </citation>
    <scope>NUCLEOTIDE SEQUENCE [LARGE SCALE GENOMIC DNA]</scope>
    <source>
        <strain evidence="1 2">DSM 100044</strain>
    </source>
</reference>
<accession>A0A7W9BA27</accession>
<name>A0A7W9BA27_9SPHN</name>
<dbReference type="EMBL" id="JACIJK010000001">
    <property type="protein sequence ID" value="MBB5713218.1"/>
    <property type="molecule type" value="Genomic_DNA"/>
</dbReference>
<proteinExistence type="predicted"/>
<keyword evidence="2" id="KW-1185">Reference proteome</keyword>
<gene>
    <name evidence="1" type="ORF">FHS94_000037</name>
</gene>
<evidence type="ECO:0000313" key="1">
    <source>
        <dbReference type="EMBL" id="MBB5713218.1"/>
    </source>
</evidence>
<comment type="caution">
    <text evidence="1">The sequence shown here is derived from an EMBL/GenBank/DDBJ whole genome shotgun (WGS) entry which is preliminary data.</text>
</comment>
<sequence length="86" mass="9435">MTLLSLPDGTSSLEFATDDIATVKQAISDLFGGAASEWFTTYSRVVFGGETFLFENEWDDPCLIASTEAGRRLLTLIERLLSRTAP</sequence>
<protein>
    <submittedName>
        <fullName evidence="1">Uncharacterized protein</fullName>
    </submittedName>
</protein>
<organism evidence="1 2">
    <name type="scientific">Sphingomonas aerophila</name>
    <dbReference type="NCBI Taxonomy" id="1344948"/>
    <lineage>
        <taxon>Bacteria</taxon>
        <taxon>Pseudomonadati</taxon>
        <taxon>Pseudomonadota</taxon>
        <taxon>Alphaproteobacteria</taxon>
        <taxon>Sphingomonadales</taxon>
        <taxon>Sphingomonadaceae</taxon>
        <taxon>Sphingomonas</taxon>
    </lineage>
</organism>
<evidence type="ECO:0000313" key="2">
    <source>
        <dbReference type="Proteomes" id="UP000546200"/>
    </source>
</evidence>
<dbReference type="AlphaFoldDB" id="A0A7W9BA27"/>
<dbReference type="Proteomes" id="UP000546200">
    <property type="component" value="Unassembled WGS sequence"/>
</dbReference>